<keyword evidence="2" id="KW-0482">Metalloprotease</keyword>
<keyword evidence="2" id="KW-0645">Protease</keyword>
<feature type="transmembrane region" description="Helical" evidence="1">
    <location>
        <begin position="16"/>
        <end position="36"/>
    </location>
</feature>
<dbReference type="AlphaFoldDB" id="A0ABD6DHE3"/>
<feature type="transmembrane region" description="Helical" evidence="1">
    <location>
        <begin position="87"/>
        <end position="107"/>
    </location>
</feature>
<evidence type="ECO:0000313" key="3">
    <source>
        <dbReference type="Proteomes" id="UP001597034"/>
    </source>
</evidence>
<reference evidence="2 3" key="1">
    <citation type="journal article" date="2019" name="Int. J. Syst. Evol. Microbiol.">
        <title>The Global Catalogue of Microorganisms (GCM) 10K type strain sequencing project: providing services to taxonomists for standard genome sequencing and annotation.</title>
        <authorList>
            <consortium name="The Broad Institute Genomics Platform"/>
            <consortium name="The Broad Institute Genome Sequencing Center for Infectious Disease"/>
            <person name="Wu L."/>
            <person name="Ma J."/>
        </authorList>
    </citation>
    <scope>NUCLEOTIDE SEQUENCE [LARGE SCALE GENOMIC DNA]</scope>
    <source>
        <strain evidence="2 3">CGMCC 1.10390</strain>
    </source>
</reference>
<feature type="transmembrane region" description="Helical" evidence="1">
    <location>
        <begin position="48"/>
        <end position="67"/>
    </location>
</feature>
<dbReference type="RefSeq" id="WP_256399026.1">
    <property type="nucleotide sequence ID" value="NZ_JANHJR010000001.1"/>
</dbReference>
<dbReference type="EMBL" id="JBHUDO010000002">
    <property type="protein sequence ID" value="MFD1645461.1"/>
    <property type="molecule type" value="Genomic_DNA"/>
</dbReference>
<feature type="transmembrane region" description="Helical" evidence="1">
    <location>
        <begin position="148"/>
        <end position="170"/>
    </location>
</feature>
<dbReference type="Proteomes" id="UP001597034">
    <property type="component" value="Unassembled WGS sequence"/>
</dbReference>
<keyword evidence="1" id="KW-0472">Membrane</keyword>
<keyword evidence="1" id="KW-1133">Transmembrane helix</keyword>
<keyword evidence="2" id="KW-0378">Hydrolase</keyword>
<gene>
    <name evidence="2" type="ORF">ACFSBL_07185</name>
</gene>
<dbReference type="GO" id="GO:0008237">
    <property type="term" value="F:metallopeptidase activity"/>
    <property type="evidence" value="ECO:0007669"/>
    <property type="project" value="UniProtKB-KW"/>
</dbReference>
<comment type="caution">
    <text evidence="2">The sequence shown here is derived from an EMBL/GenBank/DDBJ whole genome shotgun (WGS) entry which is preliminary data.</text>
</comment>
<dbReference type="PANTHER" id="PTHR35864">
    <property type="entry name" value="ZINC METALLOPROTEASE MJ0611-RELATED"/>
    <property type="match status" value="1"/>
</dbReference>
<proteinExistence type="predicted"/>
<protein>
    <submittedName>
        <fullName evidence="2">Metalloprotease</fullName>
    </submittedName>
</protein>
<keyword evidence="3" id="KW-1185">Reference proteome</keyword>
<evidence type="ECO:0000313" key="2">
    <source>
        <dbReference type="EMBL" id="MFD1645461.1"/>
    </source>
</evidence>
<dbReference type="InterPro" id="IPR052348">
    <property type="entry name" value="Metallopeptidase_M50B"/>
</dbReference>
<feature type="transmembrane region" description="Helical" evidence="1">
    <location>
        <begin position="182"/>
        <end position="202"/>
    </location>
</feature>
<evidence type="ECO:0000256" key="1">
    <source>
        <dbReference type="SAM" id="Phobius"/>
    </source>
</evidence>
<accession>A0ABD6DHE3</accession>
<keyword evidence="1" id="KW-0812">Transmembrane</keyword>
<sequence length="203" mass="21749">MSTTMRSIKETEIRDLLAAWVAISVAFAILAVRSGFGYRQIANLPLSEAVVLCAVTAGVAFLLHELAHKFTAQHFGYPAAFKADYNMLLLAIFSAMVGFLFAAPGAVYHPRTGERESGLIALAGPATNVALLAVFYPLFFFGGFVESIGILGVWINAFLAGFNMIPYGPLDGKKVWNWSKPVFVVSFAVCGSLAAGAFLGYLP</sequence>
<name>A0ABD6DHE3_9EURY</name>
<organism evidence="2 3">
    <name type="scientific">Haloarchaeobius litoreus</name>
    <dbReference type="NCBI Taxonomy" id="755306"/>
    <lineage>
        <taxon>Archaea</taxon>
        <taxon>Methanobacteriati</taxon>
        <taxon>Methanobacteriota</taxon>
        <taxon>Stenosarchaea group</taxon>
        <taxon>Halobacteria</taxon>
        <taxon>Halobacteriales</taxon>
        <taxon>Halorubellaceae</taxon>
        <taxon>Haloarchaeobius</taxon>
    </lineage>
</organism>
<feature type="transmembrane region" description="Helical" evidence="1">
    <location>
        <begin position="119"/>
        <end position="142"/>
    </location>
</feature>
<dbReference type="PANTHER" id="PTHR35864:SF1">
    <property type="entry name" value="ZINC METALLOPROTEASE YWHC-RELATED"/>
    <property type="match status" value="1"/>
</dbReference>